<evidence type="ECO:0008006" key="3">
    <source>
        <dbReference type="Google" id="ProtNLM"/>
    </source>
</evidence>
<organism evidence="1 2">
    <name type="scientific">Pseudooceanicola algae</name>
    <dbReference type="NCBI Taxonomy" id="1537215"/>
    <lineage>
        <taxon>Bacteria</taxon>
        <taxon>Pseudomonadati</taxon>
        <taxon>Pseudomonadota</taxon>
        <taxon>Alphaproteobacteria</taxon>
        <taxon>Rhodobacterales</taxon>
        <taxon>Paracoccaceae</taxon>
        <taxon>Pseudooceanicola</taxon>
    </lineage>
</organism>
<proteinExistence type="predicted"/>
<dbReference type="KEGG" id="palw:PSAL_032690"/>
<keyword evidence="2" id="KW-1185">Reference proteome</keyword>
<sequence length="71" mass="7852">MGQVRHVSAATTCAVKATIQRSQASLAQLSKELSINPKSVAKWRKHATVEDLETGPDLPPALRYFLRLDIH</sequence>
<evidence type="ECO:0000313" key="2">
    <source>
        <dbReference type="Proteomes" id="UP000283786"/>
    </source>
</evidence>
<reference evidence="1 2" key="1">
    <citation type="submission" date="2020-08" db="EMBL/GenBank/DDBJ databases">
        <title>Genome sequence of Rhodobacteraceae bacterium Lw-13e.</title>
        <authorList>
            <person name="Poehlein A."/>
            <person name="Wolter L."/>
            <person name="Daniel R."/>
            <person name="Brinkhoff T."/>
        </authorList>
    </citation>
    <scope>NUCLEOTIDE SEQUENCE [LARGE SCALE GENOMIC DNA]</scope>
    <source>
        <strain evidence="1 2">Lw-13e</strain>
    </source>
</reference>
<gene>
    <name evidence="1" type="ORF">PSAL_032690</name>
</gene>
<dbReference type="AlphaFoldDB" id="A0A418SJ03"/>
<name>A0A418SJ03_9RHOB</name>
<dbReference type="EMBL" id="CP060436">
    <property type="protein sequence ID" value="QPM92006.1"/>
    <property type="molecule type" value="Genomic_DNA"/>
</dbReference>
<evidence type="ECO:0000313" key="1">
    <source>
        <dbReference type="EMBL" id="QPM92006.1"/>
    </source>
</evidence>
<accession>A0A418SJ03</accession>
<protein>
    <recommendedName>
        <fullName evidence="3">Transposase</fullName>
    </recommendedName>
</protein>
<dbReference type="Proteomes" id="UP000283786">
    <property type="component" value="Chromosome"/>
</dbReference>